<evidence type="ECO:0000256" key="1">
    <source>
        <dbReference type="SAM" id="SignalP"/>
    </source>
</evidence>
<feature type="chain" id="PRO_5043844281" evidence="1">
    <location>
        <begin position="20"/>
        <end position="146"/>
    </location>
</feature>
<dbReference type="EMBL" id="JAWWNJ010000007">
    <property type="protein sequence ID" value="KAK7052469.1"/>
    <property type="molecule type" value="Genomic_DNA"/>
</dbReference>
<keyword evidence="1" id="KW-0732">Signal</keyword>
<dbReference type="AlphaFoldDB" id="A0AAW0DL44"/>
<dbReference type="Pfam" id="PF19271">
    <property type="entry name" value="Nis1"/>
    <property type="match status" value="1"/>
</dbReference>
<feature type="signal peptide" evidence="1">
    <location>
        <begin position="1"/>
        <end position="19"/>
    </location>
</feature>
<gene>
    <name evidence="2" type="ORF">R3P38DRAFT_1646729</name>
</gene>
<keyword evidence="3" id="KW-1185">Reference proteome</keyword>
<proteinExistence type="predicted"/>
<evidence type="ECO:0000313" key="3">
    <source>
        <dbReference type="Proteomes" id="UP001362999"/>
    </source>
</evidence>
<name>A0AAW0DL44_9AGAR</name>
<evidence type="ECO:0000313" key="2">
    <source>
        <dbReference type="EMBL" id="KAK7052469.1"/>
    </source>
</evidence>
<reference evidence="2 3" key="1">
    <citation type="journal article" date="2024" name="J Genomics">
        <title>Draft genome sequencing and assembly of Favolaschia claudopus CIRM-BRFM 2984 isolated from oak limbs.</title>
        <authorList>
            <person name="Navarro D."/>
            <person name="Drula E."/>
            <person name="Chaduli D."/>
            <person name="Cazenave R."/>
            <person name="Ahrendt S."/>
            <person name="Wang J."/>
            <person name="Lipzen A."/>
            <person name="Daum C."/>
            <person name="Barry K."/>
            <person name="Grigoriev I.V."/>
            <person name="Favel A."/>
            <person name="Rosso M.N."/>
            <person name="Martin F."/>
        </authorList>
    </citation>
    <scope>NUCLEOTIDE SEQUENCE [LARGE SCALE GENOMIC DNA]</scope>
    <source>
        <strain evidence="2 3">CIRM-BRFM 2984</strain>
    </source>
</reference>
<accession>A0AAW0DL44</accession>
<dbReference type="InterPro" id="IPR045469">
    <property type="entry name" value="Nis1"/>
</dbReference>
<organism evidence="2 3">
    <name type="scientific">Favolaschia claudopus</name>
    <dbReference type="NCBI Taxonomy" id="2862362"/>
    <lineage>
        <taxon>Eukaryota</taxon>
        <taxon>Fungi</taxon>
        <taxon>Dikarya</taxon>
        <taxon>Basidiomycota</taxon>
        <taxon>Agaricomycotina</taxon>
        <taxon>Agaricomycetes</taxon>
        <taxon>Agaricomycetidae</taxon>
        <taxon>Agaricales</taxon>
        <taxon>Marasmiineae</taxon>
        <taxon>Mycenaceae</taxon>
        <taxon>Favolaschia</taxon>
    </lineage>
</organism>
<sequence length="146" mass="15077">MKLFSLLALGALFAPAALAQRAVIGAPQDGTTVHPGQNLTVEIDRPDSLTGSTEVAVVIGFFSCGSSPAATCPPPTDVLGSVLYNGPYDPEFHTGVSRPPHQNFTVTVPPFAPAGKAQLGVAHLSLVGAGQFPLFETLNVTLKVEV</sequence>
<dbReference type="Proteomes" id="UP001362999">
    <property type="component" value="Unassembled WGS sequence"/>
</dbReference>
<comment type="caution">
    <text evidence="2">The sequence shown here is derived from an EMBL/GenBank/DDBJ whole genome shotgun (WGS) entry which is preliminary data.</text>
</comment>
<protein>
    <submittedName>
        <fullName evidence="2">Uncharacterized protein</fullName>
    </submittedName>
</protein>